<dbReference type="InterPro" id="IPR025202">
    <property type="entry name" value="PLD-like_dom"/>
</dbReference>
<keyword evidence="3" id="KW-1185">Reference proteome</keyword>
<dbReference type="RefSeq" id="WP_304575290.1">
    <property type="nucleotide sequence ID" value="NZ_JAUQOO010000012.1"/>
</dbReference>
<dbReference type="SUPFAM" id="SSF56024">
    <property type="entry name" value="Phospholipase D/nuclease"/>
    <property type="match status" value="2"/>
</dbReference>
<dbReference type="EMBL" id="JAUQOO010000012">
    <property type="protein sequence ID" value="MDO7928397.1"/>
    <property type="molecule type" value="Genomic_DNA"/>
</dbReference>
<comment type="caution">
    <text evidence="2">The sequence shown here is derived from an EMBL/GenBank/DDBJ whole genome shotgun (WGS) entry which is preliminary data.</text>
</comment>
<protein>
    <submittedName>
        <fullName evidence="2">Phospholipase D-like domain-containing protein</fullName>
    </submittedName>
</protein>
<dbReference type="Proteomes" id="UP001223016">
    <property type="component" value="Unassembled WGS sequence"/>
</dbReference>
<sequence length="620" mass="69559">MNQRPTVYIVVPFHHEQQRFKILKGQRWGAIDHLLLQEIVKFDTSADQLSKSSCLPKRLIIEILIPLMKAGWLELINTDSEYLFRATDRGAAVAKLEQLPLDKEPVISTRQYIIDPSTGDCYRTGHRQQTFQLYSKKRIDDLIQSKDSPIVILEFKTMITEASYSDIFNCVSDRDEEIIAIDDSYIRISRDHTKYALISVDDSDKIGNAPPNISSELCEQIIKSAHKKLELLTAIHQSGKQASTYTLQGKNRSKGYTTHILKEDEYELVLGADKHKSALNEALTEAKTRLIIHSTFINTNNLSSISNSIFTLARRSVKIDILWGQVEPTEEGALKSYQATRECLSNLIEQIYLEGLDTLINIHLEPTESHSKFIIYDKDPEVYIALLGSCNWLNSNFNLFEASVKLSNQNIVAEVVKISSDLARGTSKVSNLFSRELSLLANSLKHDTTDTSHSIAPSASARLVLKNDHYDLVRKARDSAGKDIFICSHQFSHIAKRPIISPIITSTNSNRTIEANIFYSKLCGGLGDDGVKAISNATKELNIKISKISNPVAHAKILTWDDDNAVITSLNWLSASAYGDDLDEIGIHIESPGVAKEIKDEFYKAHLEQKTFSALNPQNI</sequence>
<evidence type="ECO:0000313" key="3">
    <source>
        <dbReference type="Proteomes" id="UP001223016"/>
    </source>
</evidence>
<name>A0ABT9CUH0_9PSED</name>
<evidence type="ECO:0000259" key="1">
    <source>
        <dbReference type="PROSITE" id="PS50035"/>
    </source>
</evidence>
<dbReference type="PROSITE" id="PS50035">
    <property type="entry name" value="PLD"/>
    <property type="match status" value="1"/>
</dbReference>
<proteinExistence type="predicted"/>
<dbReference type="Gene3D" id="3.30.870.10">
    <property type="entry name" value="Endonuclease Chain A"/>
    <property type="match status" value="2"/>
</dbReference>
<gene>
    <name evidence="2" type="ORF">Q6A51_16540</name>
</gene>
<organism evidence="2 3">
    <name type="scientific">Pseudomonas serbiensis</name>
    <dbReference type="NCBI Taxonomy" id="3064350"/>
    <lineage>
        <taxon>Bacteria</taxon>
        <taxon>Pseudomonadati</taxon>
        <taxon>Pseudomonadota</taxon>
        <taxon>Gammaproteobacteria</taxon>
        <taxon>Pseudomonadales</taxon>
        <taxon>Pseudomonadaceae</taxon>
        <taxon>Pseudomonas</taxon>
    </lineage>
</organism>
<dbReference type="Pfam" id="PF13091">
    <property type="entry name" value="PLDc_2"/>
    <property type="match status" value="1"/>
</dbReference>
<reference evidence="2 3" key="1">
    <citation type="submission" date="2023-07" db="EMBL/GenBank/DDBJ databases">
        <title>Identification of four novel Pseudomonas species associated with bacterial leaf spot of cucurbits.</title>
        <authorList>
            <person name="Fullem K.R."/>
        </authorList>
    </citation>
    <scope>NUCLEOTIDE SEQUENCE [LARGE SCALE GENOMIC DNA]</scope>
    <source>
        <strain evidence="2 3">KFB 138</strain>
    </source>
</reference>
<accession>A0ABT9CUH0</accession>
<feature type="domain" description="PLD phosphodiesterase" evidence="1">
    <location>
        <begin position="370"/>
        <end position="396"/>
    </location>
</feature>
<dbReference type="InterPro" id="IPR001736">
    <property type="entry name" value="PLipase_D/transphosphatidylase"/>
</dbReference>
<evidence type="ECO:0000313" key="2">
    <source>
        <dbReference type="EMBL" id="MDO7928397.1"/>
    </source>
</evidence>